<reference evidence="9" key="1">
    <citation type="submission" date="2020-12" db="EMBL/GenBank/DDBJ databases">
        <title>Metabolic potential, ecology and presence of endohyphal bacteria is reflected in genomic diversity of Mucoromycotina.</title>
        <authorList>
            <person name="Muszewska A."/>
            <person name="Okrasinska A."/>
            <person name="Steczkiewicz K."/>
            <person name="Drgas O."/>
            <person name="Orlowska M."/>
            <person name="Perlinska-Lenart U."/>
            <person name="Aleksandrzak-Piekarczyk T."/>
            <person name="Szatraj K."/>
            <person name="Zielenkiewicz U."/>
            <person name="Pilsyk S."/>
            <person name="Malc E."/>
            <person name="Mieczkowski P."/>
            <person name="Kruszewska J.S."/>
            <person name="Biernat P."/>
            <person name="Pawlowska J."/>
        </authorList>
    </citation>
    <scope>NUCLEOTIDE SEQUENCE</scope>
    <source>
        <strain evidence="9">WA0000067209</strain>
    </source>
</reference>
<evidence type="ECO:0000313" key="10">
    <source>
        <dbReference type="Proteomes" id="UP000654370"/>
    </source>
</evidence>
<comment type="function">
    <text evidence="7">Functions as a component of the nuclear pore complex (NPC).</text>
</comment>
<dbReference type="GO" id="GO:0031965">
    <property type="term" value="C:nuclear membrane"/>
    <property type="evidence" value="ECO:0007669"/>
    <property type="project" value="UniProtKB-SubCell"/>
</dbReference>
<comment type="similarity">
    <text evidence="7">Belongs to the nucleoporin Nup84/Nup107 family.</text>
</comment>
<dbReference type="PANTHER" id="PTHR13003:SF2">
    <property type="entry name" value="NUCLEAR PORE COMPLEX PROTEIN NUP107"/>
    <property type="match status" value="1"/>
</dbReference>
<keyword evidence="4 7" id="KW-0811">Translocation</keyword>
<evidence type="ECO:0000256" key="8">
    <source>
        <dbReference type="SAM" id="MobiDB-lite"/>
    </source>
</evidence>
<dbReference type="Gene3D" id="1.10.3450.20">
    <property type="match status" value="1"/>
</dbReference>
<dbReference type="GO" id="GO:0000973">
    <property type="term" value="P:post-transcriptional tethering of RNA polymerase II gene DNA at nuclear periphery"/>
    <property type="evidence" value="ECO:0007669"/>
    <property type="project" value="TreeGrafter"/>
</dbReference>
<dbReference type="Gene3D" id="1.20.190.50">
    <property type="match status" value="1"/>
</dbReference>
<accession>A0A8H7PXX0</accession>
<evidence type="ECO:0000313" key="9">
    <source>
        <dbReference type="EMBL" id="KAG2182397.1"/>
    </source>
</evidence>
<keyword evidence="7" id="KW-0472">Membrane</keyword>
<evidence type="ECO:0000256" key="2">
    <source>
        <dbReference type="ARBA" id="ARBA00022816"/>
    </source>
</evidence>
<dbReference type="InterPro" id="IPR007252">
    <property type="entry name" value="Nup84/Nup107"/>
</dbReference>
<dbReference type="Proteomes" id="UP000654370">
    <property type="component" value="Unassembled WGS sequence"/>
</dbReference>
<evidence type="ECO:0000256" key="1">
    <source>
        <dbReference type="ARBA" id="ARBA00022448"/>
    </source>
</evidence>
<gene>
    <name evidence="9" type="ORF">INT43_007327</name>
</gene>
<evidence type="ECO:0000256" key="5">
    <source>
        <dbReference type="ARBA" id="ARBA00023132"/>
    </source>
</evidence>
<dbReference type="GO" id="GO:0006406">
    <property type="term" value="P:mRNA export from nucleus"/>
    <property type="evidence" value="ECO:0007669"/>
    <property type="project" value="TreeGrafter"/>
</dbReference>
<comment type="subcellular location">
    <subcellularLocation>
        <location evidence="7">Nucleus</location>
        <location evidence="7">Nuclear pore complex</location>
    </subcellularLocation>
    <subcellularLocation>
        <location evidence="7">Nucleus membrane</location>
    </subcellularLocation>
</comment>
<evidence type="ECO:0000256" key="7">
    <source>
        <dbReference type="RuleBase" id="RU365072"/>
    </source>
</evidence>
<organism evidence="9 10">
    <name type="scientific">Mortierella isabellina</name>
    <name type="common">Filamentous fungus</name>
    <name type="synonym">Umbelopsis isabellina</name>
    <dbReference type="NCBI Taxonomy" id="91625"/>
    <lineage>
        <taxon>Eukaryota</taxon>
        <taxon>Fungi</taxon>
        <taxon>Fungi incertae sedis</taxon>
        <taxon>Mucoromycota</taxon>
        <taxon>Mucoromycotina</taxon>
        <taxon>Umbelopsidomycetes</taxon>
        <taxon>Umbelopsidales</taxon>
        <taxon>Umbelopsidaceae</taxon>
        <taxon>Umbelopsis</taxon>
    </lineage>
</organism>
<dbReference type="PANTHER" id="PTHR13003">
    <property type="entry name" value="NUP107-RELATED"/>
    <property type="match status" value="1"/>
</dbReference>
<keyword evidence="10" id="KW-1185">Reference proteome</keyword>
<evidence type="ECO:0000256" key="4">
    <source>
        <dbReference type="ARBA" id="ARBA00023010"/>
    </source>
</evidence>
<dbReference type="AlphaFoldDB" id="A0A8H7PXX0"/>
<dbReference type="EMBL" id="JAEPQZ010000004">
    <property type="protein sequence ID" value="KAG2182397.1"/>
    <property type="molecule type" value="Genomic_DNA"/>
</dbReference>
<proteinExistence type="inferred from homology"/>
<protein>
    <recommendedName>
        <fullName evidence="7">Nuclear pore complex protein</fullName>
    </recommendedName>
</protein>
<evidence type="ECO:0000256" key="3">
    <source>
        <dbReference type="ARBA" id="ARBA00022927"/>
    </source>
</evidence>
<comment type="subunit">
    <text evidence="7">Part of the nuclear pore complex (NPC).</text>
</comment>
<dbReference type="GO" id="GO:0031080">
    <property type="term" value="C:nuclear pore outer ring"/>
    <property type="evidence" value="ECO:0007669"/>
    <property type="project" value="TreeGrafter"/>
</dbReference>
<keyword evidence="1 7" id="KW-0813">Transport</keyword>
<keyword evidence="3" id="KW-0653">Protein transport</keyword>
<keyword evidence="2" id="KW-0509">mRNA transport</keyword>
<keyword evidence="5 7" id="KW-0906">Nuclear pore complex</keyword>
<dbReference type="GO" id="GO:0006606">
    <property type="term" value="P:protein import into nucleus"/>
    <property type="evidence" value="ECO:0007669"/>
    <property type="project" value="TreeGrafter"/>
</dbReference>
<dbReference type="GO" id="GO:0017056">
    <property type="term" value="F:structural constituent of nuclear pore"/>
    <property type="evidence" value="ECO:0007669"/>
    <property type="project" value="UniProtKB-UniRule"/>
</dbReference>
<feature type="region of interest" description="Disordered" evidence="8">
    <location>
        <begin position="1"/>
        <end position="27"/>
    </location>
</feature>
<sequence>MHSAPFAKAGPTDPMQTVQGSEIPDDIDSEFAEILDGSDHIDDDKRIVSAKYEALSRESQSHPVDQAAIGEHLAVLQWLQDTAPALPEKQYTKGEWRYSRPDGMEERSRKIGSNLKTTTMMDIDDHRYPQKRKVQHQGAEFNKKLTKSLFDFVRRGQIKEAIKMCDLCDEPGQSAGLYGFLVHNKCLSDRDEDLNLRRLTSTEATARNLWEMSCRQIARDNTLDVYERATYAALCGDMENTLPACTTWEDLVWAYYNASVENLLGEILMPDFVGSNGLPSEEAIFSSAQRKDIGSDAATQCFHQIQALIITNQIEFLVSTLHEALVLKKGNSNFPLPDNSSLHSQFLRFATLFILYLTSISAYTPNSTSDSIISEYIKFHFQFDAGLKAQLVALYCSKLSNSHLQAEVFADFLNGFDGDRSERALLVEVGEHHQLDMKQILRNLYQKSAKAFMQKQPVARSRVGLMNDSVSPETLRHIRTLEWLTFERQLYADAITQTNNMIRHFLAQGDIKAAQIVFTVIPASVISSVLAEPISNGINLTTVVKELRLHDTLVDIWGLYNLWETLRAKRPAKDDTLESLRAYRDWASQYEQLSINLVNKLQYIIRSNWCRSADDPDQIIPNTVLREMYIPELVLNLHQILYYTHDLLPGHLEKSLQISDMVADDDLGLGIEFVRSRRMGEFVQRIQQSSVQLLKQKS</sequence>
<dbReference type="OrthoDB" id="3098at2759"/>
<evidence type="ECO:0000256" key="6">
    <source>
        <dbReference type="ARBA" id="ARBA00023242"/>
    </source>
</evidence>
<dbReference type="Pfam" id="PF04121">
    <property type="entry name" value="Nup84_Nup100"/>
    <property type="match status" value="1"/>
</dbReference>
<comment type="caution">
    <text evidence="9">The sequence shown here is derived from an EMBL/GenBank/DDBJ whole genome shotgun (WGS) entry which is preliminary data.</text>
</comment>
<keyword evidence="6 7" id="KW-0539">Nucleus</keyword>
<name>A0A8H7PXX0_MORIS</name>